<evidence type="ECO:0000313" key="3">
    <source>
        <dbReference type="Proteomes" id="UP000287033"/>
    </source>
</evidence>
<dbReference type="EMBL" id="BEZZ01166698">
    <property type="protein sequence ID" value="GCC45550.1"/>
    <property type="molecule type" value="Genomic_DNA"/>
</dbReference>
<dbReference type="Proteomes" id="UP000287033">
    <property type="component" value="Unassembled WGS sequence"/>
</dbReference>
<dbReference type="AlphaFoldDB" id="A0A401TSA0"/>
<proteinExistence type="predicted"/>
<reference evidence="2 3" key="1">
    <citation type="journal article" date="2018" name="Nat. Ecol. Evol.">
        <title>Shark genomes provide insights into elasmobranch evolution and the origin of vertebrates.</title>
        <authorList>
            <person name="Hara Y"/>
            <person name="Yamaguchi K"/>
            <person name="Onimaru K"/>
            <person name="Kadota M"/>
            <person name="Koyanagi M"/>
            <person name="Keeley SD"/>
            <person name="Tatsumi K"/>
            <person name="Tanaka K"/>
            <person name="Motone F"/>
            <person name="Kageyama Y"/>
            <person name="Nozu R"/>
            <person name="Adachi N"/>
            <person name="Nishimura O"/>
            <person name="Nakagawa R"/>
            <person name="Tanegashima C"/>
            <person name="Kiyatake I"/>
            <person name="Matsumoto R"/>
            <person name="Murakumo K"/>
            <person name="Nishida K"/>
            <person name="Terakita A"/>
            <person name="Kuratani S"/>
            <person name="Sato K"/>
            <person name="Hyodo S Kuraku.S."/>
        </authorList>
    </citation>
    <scope>NUCLEOTIDE SEQUENCE [LARGE SCALE GENOMIC DNA]</scope>
</reference>
<evidence type="ECO:0000256" key="1">
    <source>
        <dbReference type="SAM" id="MobiDB-lite"/>
    </source>
</evidence>
<feature type="compositionally biased region" description="Basic residues" evidence="1">
    <location>
        <begin position="75"/>
        <end position="95"/>
    </location>
</feature>
<name>A0A401TSA0_CHIPU</name>
<sequence length="95" mass="11280">MSRGPWVVFVDDCHFILLELRRRHHAERAVNLEQRHRHHERAGEIEGVILSEGEILRHREAPVLVRGPSPLDRRRCVRARSRSPRRRSRRGRTLA</sequence>
<keyword evidence="3" id="KW-1185">Reference proteome</keyword>
<evidence type="ECO:0000313" key="2">
    <source>
        <dbReference type="EMBL" id="GCC45550.1"/>
    </source>
</evidence>
<organism evidence="2 3">
    <name type="scientific">Chiloscyllium punctatum</name>
    <name type="common">Brownbanded bambooshark</name>
    <name type="synonym">Hemiscyllium punctatum</name>
    <dbReference type="NCBI Taxonomy" id="137246"/>
    <lineage>
        <taxon>Eukaryota</taxon>
        <taxon>Metazoa</taxon>
        <taxon>Chordata</taxon>
        <taxon>Craniata</taxon>
        <taxon>Vertebrata</taxon>
        <taxon>Chondrichthyes</taxon>
        <taxon>Elasmobranchii</taxon>
        <taxon>Galeomorphii</taxon>
        <taxon>Galeoidea</taxon>
        <taxon>Orectolobiformes</taxon>
        <taxon>Hemiscylliidae</taxon>
        <taxon>Chiloscyllium</taxon>
    </lineage>
</organism>
<accession>A0A401TSA0</accession>
<gene>
    <name evidence="2" type="ORF">chiPu_0029812</name>
</gene>
<comment type="caution">
    <text evidence="2">The sequence shown here is derived from an EMBL/GenBank/DDBJ whole genome shotgun (WGS) entry which is preliminary data.</text>
</comment>
<protein>
    <submittedName>
        <fullName evidence="2">Uncharacterized protein</fullName>
    </submittedName>
</protein>
<feature type="region of interest" description="Disordered" evidence="1">
    <location>
        <begin position="74"/>
        <end position="95"/>
    </location>
</feature>